<name>A0AAV4FUS8_9GAST</name>
<proteinExistence type="inferred from homology"/>
<dbReference type="GO" id="GO:0006310">
    <property type="term" value="P:DNA recombination"/>
    <property type="evidence" value="ECO:0007669"/>
    <property type="project" value="UniProtKB-KW"/>
</dbReference>
<evidence type="ECO:0000256" key="1">
    <source>
        <dbReference type="RuleBase" id="RU363044"/>
    </source>
</evidence>
<organism evidence="5 6">
    <name type="scientific">Elysia marginata</name>
    <dbReference type="NCBI Taxonomy" id="1093978"/>
    <lineage>
        <taxon>Eukaryota</taxon>
        <taxon>Metazoa</taxon>
        <taxon>Spiralia</taxon>
        <taxon>Lophotrochozoa</taxon>
        <taxon>Mollusca</taxon>
        <taxon>Gastropoda</taxon>
        <taxon>Heterobranchia</taxon>
        <taxon>Euthyneura</taxon>
        <taxon>Panpulmonata</taxon>
        <taxon>Sacoglossa</taxon>
        <taxon>Placobranchoidea</taxon>
        <taxon>Plakobranchidae</taxon>
        <taxon>Elysia</taxon>
    </lineage>
</organism>
<keyword evidence="1" id="KW-0233">DNA recombination</keyword>
<dbReference type="GO" id="GO:0043139">
    <property type="term" value="F:5'-3' DNA helicase activity"/>
    <property type="evidence" value="ECO:0007669"/>
    <property type="project" value="UniProtKB-EC"/>
</dbReference>
<dbReference type="GO" id="GO:0016787">
    <property type="term" value="F:hydrolase activity"/>
    <property type="evidence" value="ECO:0007669"/>
    <property type="project" value="UniProtKB-KW"/>
</dbReference>
<evidence type="ECO:0000259" key="2">
    <source>
        <dbReference type="Pfam" id="PF05970"/>
    </source>
</evidence>
<feature type="domain" description="DNA helicase Pif1-like DEAD-box helicase" evidence="2">
    <location>
        <begin position="198"/>
        <end position="406"/>
    </location>
</feature>
<protein>
    <recommendedName>
        <fullName evidence="1">ATP-dependent DNA helicase</fullName>
        <ecNumber evidence="1">5.6.2.3</ecNumber>
    </recommendedName>
</protein>
<keyword evidence="1" id="KW-0547">Nucleotide-binding</keyword>
<dbReference type="PANTHER" id="PTHR10492">
    <property type="match status" value="1"/>
</dbReference>
<sequence length="661" mass="73995">MEAQRLKFIQPNQSSLRAEIYQGLSDAVTEGDVGGTTVGTKIVLPATFVGSPRSMIQLYQDAMGIVSKYGKPDLFITFTCNLSWPEITRELFAQQTPSDRPDIVSRVFKMKVAELMSDLTKKKLFGTVNAYRNEIHHPDEVATNSAILHLKELLQTHRRNLTDFGLPEPTAPVHDLQTTSLWNPVQQAANAHARCLELNPDQHAAFNTITKAVFSNALDRQRLFFIDGPGGCGKTFLYNTILSYVRGKQLEAIAVASSGIAAELLDGGRTSHSKFKIPIPIEDHSTCKISRKSELGGQLKNARLIVWDEAPMMDRRVFECVSRTLCDLEDNPRRFGGKVVVLAGDDFRQILPVVFKGVEADIVDAKLNKSILWQHIQILRLRKNMRASPDSEDFQQWPKRIGDGKEELYPQISPSAIKIPPEICVPPNDPHSLIQSVFPNLQENYTKDLYLEQRAILCSTNENVDTVNAVVSHLINALQTDYFSADSIEDTDHAALYPQEFLNSLSLAGLPPHKLSLKVNTPVMLLRNLDPKSGLLNGTRLKVLTLGQRVIEAMILTGSNKNTRVFIPRITLTPSESALPFTLKRRHYPLKPCYAMTINKSQGQTLQHVGIFLPVPVFTHGQLYVALSRTRNFDGITMSLKDNKEPHFTDNIVYRSVLDRA</sequence>
<dbReference type="SUPFAM" id="SSF52540">
    <property type="entry name" value="P-loop containing nucleoside triphosphate hydrolases"/>
    <property type="match status" value="2"/>
</dbReference>
<evidence type="ECO:0000259" key="4">
    <source>
        <dbReference type="Pfam" id="PF21530"/>
    </source>
</evidence>
<dbReference type="InterPro" id="IPR010285">
    <property type="entry name" value="DNA_helicase_pif1-like_DEAD"/>
</dbReference>
<keyword evidence="6" id="KW-1185">Reference proteome</keyword>
<dbReference type="InterPro" id="IPR049163">
    <property type="entry name" value="Pif1-like_2B_dom"/>
</dbReference>
<keyword evidence="1" id="KW-0067">ATP-binding</keyword>
<dbReference type="Pfam" id="PF05970">
    <property type="entry name" value="PIF1"/>
    <property type="match status" value="1"/>
</dbReference>
<comment type="catalytic activity">
    <reaction evidence="1">
        <text>ATP + H2O = ADP + phosphate + H(+)</text>
        <dbReference type="Rhea" id="RHEA:13065"/>
        <dbReference type="ChEBI" id="CHEBI:15377"/>
        <dbReference type="ChEBI" id="CHEBI:15378"/>
        <dbReference type="ChEBI" id="CHEBI:30616"/>
        <dbReference type="ChEBI" id="CHEBI:43474"/>
        <dbReference type="ChEBI" id="CHEBI:456216"/>
        <dbReference type="EC" id="5.6.2.3"/>
    </reaction>
</comment>
<dbReference type="GO" id="GO:0000723">
    <property type="term" value="P:telomere maintenance"/>
    <property type="evidence" value="ECO:0007669"/>
    <property type="project" value="InterPro"/>
</dbReference>
<keyword evidence="1" id="KW-0227">DNA damage</keyword>
<dbReference type="Pfam" id="PF14214">
    <property type="entry name" value="Helitron_like_N"/>
    <property type="match status" value="1"/>
</dbReference>
<keyword evidence="1 5" id="KW-0347">Helicase</keyword>
<reference evidence="5 6" key="1">
    <citation type="journal article" date="2021" name="Elife">
        <title>Chloroplast acquisition without the gene transfer in kleptoplastic sea slugs, Plakobranchus ocellatus.</title>
        <authorList>
            <person name="Maeda T."/>
            <person name="Takahashi S."/>
            <person name="Yoshida T."/>
            <person name="Shimamura S."/>
            <person name="Takaki Y."/>
            <person name="Nagai Y."/>
            <person name="Toyoda A."/>
            <person name="Suzuki Y."/>
            <person name="Arimoto A."/>
            <person name="Ishii H."/>
            <person name="Satoh N."/>
            <person name="Nishiyama T."/>
            <person name="Hasebe M."/>
            <person name="Maruyama T."/>
            <person name="Minagawa J."/>
            <person name="Obokata J."/>
            <person name="Shigenobu S."/>
        </authorList>
    </citation>
    <scope>NUCLEOTIDE SEQUENCE [LARGE SCALE GENOMIC DNA]</scope>
</reference>
<evidence type="ECO:0000313" key="5">
    <source>
        <dbReference type="EMBL" id="GFR77012.1"/>
    </source>
</evidence>
<dbReference type="InterPro" id="IPR027417">
    <property type="entry name" value="P-loop_NTPase"/>
</dbReference>
<gene>
    <name evidence="5" type="ORF">ElyMa_000497900</name>
</gene>
<dbReference type="InterPro" id="IPR025476">
    <property type="entry name" value="Helitron_helicase-like"/>
</dbReference>
<evidence type="ECO:0000259" key="3">
    <source>
        <dbReference type="Pfam" id="PF14214"/>
    </source>
</evidence>
<dbReference type="Gene3D" id="3.40.50.300">
    <property type="entry name" value="P-loop containing nucleotide triphosphate hydrolases"/>
    <property type="match status" value="2"/>
</dbReference>
<comment type="similarity">
    <text evidence="1">Belongs to the helicase family.</text>
</comment>
<feature type="domain" description="Helitron helicase-like" evidence="3">
    <location>
        <begin position="1"/>
        <end position="133"/>
    </location>
</feature>
<dbReference type="EMBL" id="BMAT01000951">
    <property type="protein sequence ID" value="GFR77012.1"/>
    <property type="molecule type" value="Genomic_DNA"/>
</dbReference>
<dbReference type="GO" id="GO:0006281">
    <property type="term" value="P:DNA repair"/>
    <property type="evidence" value="ECO:0007669"/>
    <property type="project" value="UniProtKB-KW"/>
</dbReference>
<dbReference type="Proteomes" id="UP000762676">
    <property type="component" value="Unassembled WGS sequence"/>
</dbReference>
<dbReference type="EC" id="5.6.2.3" evidence="1"/>
<keyword evidence="1" id="KW-0378">Hydrolase</keyword>
<feature type="domain" description="DNA helicase Pif1-like 2B" evidence="4">
    <location>
        <begin position="500"/>
        <end position="546"/>
    </location>
</feature>
<dbReference type="PANTHER" id="PTHR10492:SF57">
    <property type="entry name" value="ATP-DEPENDENT DNA HELICASE"/>
    <property type="match status" value="1"/>
</dbReference>
<comment type="caution">
    <text evidence="5">The sequence shown here is derived from an EMBL/GenBank/DDBJ whole genome shotgun (WGS) entry which is preliminary data.</text>
</comment>
<accession>A0AAV4FUS8</accession>
<keyword evidence="1" id="KW-0234">DNA repair</keyword>
<comment type="cofactor">
    <cofactor evidence="1">
        <name>Mg(2+)</name>
        <dbReference type="ChEBI" id="CHEBI:18420"/>
    </cofactor>
</comment>
<dbReference type="AlphaFoldDB" id="A0AAV4FUS8"/>
<dbReference type="Pfam" id="PF21530">
    <property type="entry name" value="Pif1_2B_dom"/>
    <property type="match status" value="1"/>
</dbReference>
<evidence type="ECO:0000313" key="6">
    <source>
        <dbReference type="Proteomes" id="UP000762676"/>
    </source>
</evidence>
<dbReference type="CDD" id="cd18809">
    <property type="entry name" value="SF1_C_RecD"/>
    <property type="match status" value="1"/>
</dbReference>
<dbReference type="GO" id="GO:0005524">
    <property type="term" value="F:ATP binding"/>
    <property type="evidence" value="ECO:0007669"/>
    <property type="project" value="UniProtKB-KW"/>
</dbReference>